<proteinExistence type="predicted"/>
<keyword evidence="2" id="KW-1185">Reference proteome</keyword>
<organism evidence="1 2">
    <name type="scientific">Winogradskyella psychrotolerans RS-3</name>
    <dbReference type="NCBI Taxonomy" id="641526"/>
    <lineage>
        <taxon>Bacteria</taxon>
        <taxon>Pseudomonadati</taxon>
        <taxon>Bacteroidota</taxon>
        <taxon>Flavobacteriia</taxon>
        <taxon>Flavobacteriales</taxon>
        <taxon>Flavobacteriaceae</taxon>
        <taxon>Winogradskyella</taxon>
    </lineage>
</organism>
<reference evidence="1 2" key="1">
    <citation type="journal article" date="2013" name="Genome Announc.">
        <title>Draft Genome Sequence of Winogradskyella psychrotolerans RS-3T, Isolated from the Marine Transect of Kongsfjorden, Ny-Alesund, Svalbard, Arctic Ocean.</title>
        <authorList>
            <person name="Kumar Pinnaka A."/>
            <person name="Ara S."/>
            <person name="Singh A."/>
            <person name="Shivaji S."/>
        </authorList>
    </citation>
    <scope>NUCLEOTIDE SEQUENCE [LARGE SCALE GENOMIC DNA]</scope>
    <source>
        <strain evidence="1 2">RS-3</strain>
    </source>
</reference>
<dbReference type="AlphaFoldDB" id="S7X0S9"/>
<evidence type="ECO:0000313" key="1">
    <source>
        <dbReference type="EMBL" id="EPR69713.1"/>
    </source>
</evidence>
<name>S7X0S9_9FLAO</name>
<dbReference type="Proteomes" id="UP000014962">
    <property type="component" value="Unassembled WGS sequence"/>
</dbReference>
<dbReference type="eggNOG" id="ENOG5030VZG">
    <property type="taxonomic scope" value="Bacteria"/>
</dbReference>
<comment type="caution">
    <text evidence="1">The sequence shown here is derived from an EMBL/GenBank/DDBJ whole genome shotgun (WGS) entry which is preliminary data.</text>
</comment>
<accession>S7X0S9</accession>
<protein>
    <submittedName>
        <fullName evidence="1">Uncharacterized protein</fullName>
    </submittedName>
</protein>
<dbReference type="EMBL" id="ATMR01000215">
    <property type="protein sequence ID" value="EPR69713.1"/>
    <property type="molecule type" value="Genomic_DNA"/>
</dbReference>
<sequence length="171" mass="19889">MSDIPQRQIDEFGIQKYYPNQQGFWRGGTHAWNINELGWPGYLPKNYDNLISIIGDSFIENFMNPNDCHQSVFLKENAPKYNFIEAGRSGVSFIEGMEISKQLNKFKPITNLIYVNDADFYQSLVEVAPAEDITQFSLESDSIVLGKMKSPLLKKILYNWKFAYYMYNKKI</sequence>
<evidence type="ECO:0000313" key="2">
    <source>
        <dbReference type="Proteomes" id="UP000014962"/>
    </source>
</evidence>
<dbReference type="STRING" id="641526.ADIWIN_3988"/>
<gene>
    <name evidence="1" type="ORF">ADIWIN_3988</name>
</gene>